<feature type="chain" id="PRO_5046871373" evidence="1">
    <location>
        <begin position="24"/>
        <end position="556"/>
    </location>
</feature>
<reference evidence="3" key="1">
    <citation type="journal article" date="2019" name="Int. J. Syst. Evol. Microbiol.">
        <title>The Global Catalogue of Microorganisms (GCM) 10K type strain sequencing project: providing services to taxonomists for standard genome sequencing and annotation.</title>
        <authorList>
            <consortium name="The Broad Institute Genomics Platform"/>
            <consortium name="The Broad Institute Genome Sequencing Center for Infectious Disease"/>
            <person name="Wu L."/>
            <person name="Ma J."/>
        </authorList>
    </citation>
    <scope>NUCLEOTIDE SEQUENCE [LARGE SCALE GENOMIC DNA]</scope>
    <source>
        <strain evidence="3">CCUG 30340</strain>
    </source>
</reference>
<evidence type="ECO:0000256" key="1">
    <source>
        <dbReference type="SAM" id="SignalP"/>
    </source>
</evidence>
<protein>
    <submittedName>
        <fullName evidence="2">Uncharacterized protein</fullName>
    </submittedName>
</protein>
<keyword evidence="1" id="KW-0732">Signal</keyword>
<dbReference type="EMBL" id="JBHSHD010000010">
    <property type="protein sequence ID" value="MFC4821533.1"/>
    <property type="molecule type" value="Genomic_DNA"/>
</dbReference>
<sequence>MRHTSLSRSILLTAMLAAPLAGAAEWRAVLNARNPGIVLPQLPPVNENYSIESTTMADRGPPLLSFARTRPSLPNEHWAEKGGQLLPIARTDVTDATGPGRTGAEAGDVFRNVQADRDGFGTNHRVFAAIAGAPGSSGGPQSVWRWDGTRNIEIARNGVGSESPLGPGLPPGWMFYTLKPFGSFRDIDARALPNGEAVMSVQINGNGAGNLRDAVIHHRPGSGNRACFFTYDVGPDWSPDIGGIGTFASGAGPDMLAISPRGEIYSVAGTTGVENVPGSARGGIWRLCDGSPRALALTGDSGALGPGMGASATFSTIYALLATGRPGEVLFTAKGQADSGAFFGLFRHAPDGSHSPVLVRGAEGALGPKIAGQVFQDGDFQYQVRAAGRYAALKATMAPVGNPQQTTTGLWHITPEAGATPLALLGDTGTYAPAPGRTWMEFYRFAVFDNGDVAVFAEVSNPGESSIWRLRPGQAPQKVLGYGTMVDVPTAAGVVPTPVSMIYSMSPRSVASPGDDGVFNASGFAVQSVELQGYGSTVIVRGNVTDRLFADGFGYE</sequence>
<gene>
    <name evidence="2" type="ORF">ACFO6Q_14460</name>
</gene>
<dbReference type="RefSeq" id="WP_380021810.1">
    <property type="nucleotide sequence ID" value="NZ_JBHSHD010000010.1"/>
</dbReference>
<name>A0ABV9QXP5_9GAMM</name>
<evidence type="ECO:0000313" key="2">
    <source>
        <dbReference type="EMBL" id="MFC4821533.1"/>
    </source>
</evidence>
<dbReference type="Proteomes" id="UP001595886">
    <property type="component" value="Unassembled WGS sequence"/>
</dbReference>
<dbReference type="Pfam" id="PF24251">
    <property type="entry name" value="DUF7453"/>
    <property type="match status" value="1"/>
</dbReference>
<accession>A0ABV9QXP5</accession>
<evidence type="ECO:0000313" key="3">
    <source>
        <dbReference type="Proteomes" id="UP001595886"/>
    </source>
</evidence>
<proteinExistence type="predicted"/>
<keyword evidence="3" id="KW-1185">Reference proteome</keyword>
<comment type="caution">
    <text evidence="2">The sequence shown here is derived from an EMBL/GenBank/DDBJ whole genome shotgun (WGS) entry which is preliminary data.</text>
</comment>
<dbReference type="InterPro" id="IPR055876">
    <property type="entry name" value="DUF7453"/>
</dbReference>
<organism evidence="2 3">
    <name type="scientific">Dokdonella ginsengisoli</name>
    <dbReference type="NCBI Taxonomy" id="363846"/>
    <lineage>
        <taxon>Bacteria</taxon>
        <taxon>Pseudomonadati</taxon>
        <taxon>Pseudomonadota</taxon>
        <taxon>Gammaproteobacteria</taxon>
        <taxon>Lysobacterales</taxon>
        <taxon>Rhodanobacteraceae</taxon>
        <taxon>Dokdonella</taxon>
    </lineage>
</organism>
<feature type="signal peptide" evidence="1">
    <location>
        <begin position="1"/>
        <end position="23"/>
    </location>
</feature>